<dbReference type="Pfam" id="PF00155">
    <property type="entry name" value="Aminotran_1_2"/>
    <property type="match status" value="1"/>
</dbReference>
<proteinExistence type="inferred from homology"/>
<dbReference type="InterPro" id="IPR015421">
    <property type="entry name" value="PyrdxlP-dep_Trfase_major"/>
</dbReference>
<dbReference type="PROSITE" id="PS00105">
    <property type="entry name" value="AA_TRANSFER_CLASS_1"/>
    <property type="match status" value="1"/>
</dbReference>
<keyword evidence="10" id="KW-1185">Reference proteome</keyword>
<dbReference type="RefSeq" id="WP_253304033.1">
    <property type="nucleotide sequence ID" value="NZ_CP099582.1"/>
</dbReference>
<protein>
    <recommendedName>
        <fullName evidence="7">Aminotransferase</fullName>
        <ecNumber evidence="7">2.6.1.-</ecNumber>
    </recommendedName>
</protein>
<dbReference type="Gene3D" id="3.40.640.10">
    <property type="entry name" value="Type I PLP-dependent aspartate aminotransferase-like (Major domain)"/>
    <property type="match status" value="1"/>
</dbReference>
<comment type="similarity">
    <text evidence="2 7">Belongs to the class-I pyridoxal-phosphate-dependent aminotransferase family.</text>
</comment>
<sequence>MDINKYIAERVRNLPFSEIRAMLRQVKQIPDAVNLTIGEPDFEPFEPIKKAIVEALYKPSYTGAPRPCAYPPGNGVYELREEIAKKVKTENKIDVTPEEIVITNGAEQGLFLSMLTILNPGEEILLPDPGFVTYGAIAKVISASPTYYPLYEENEFRPLVEDIKRNLTKKTKAILINSPNNPTGAVYAKKDLEEIAELAVEHDLAIISDEPYEKFVYEGKHVSIASLDEEVRKRTISIFSFSKTYGATGLRLGYVVAPPELSKHFAKLLLYNTSGVCVPVQIGGIEALRCCEEEVERIIEEYKARRDLAYKRLSEMPDIHCVKPKGAFYMFPYIGKYGSSKAFALNLLSKAHVGVVPGSAYGEHGEGYIRMYLAKRELLEEAMDRIENALKYLEN</sequence>
<comment type="subunit">
    <text evidence="3">Homodimer.</text>
</comment>
<feature type="domain" description="Aminotransferase class I/classII large" evidence="8">
    <location>
        <begin position="31"/>
        <end position="386"/>
    </location>
</feature>
<dbReference type="InterPro" id="IPR015422">
    <property type="entry name" value="PyrdxlP-dep_Trfase_small"/>
</dbReference>
<dbReference type="CDD" id="cd00609">
    <property type="entry name" value="AAT_like"/>
    <property type="match status" value="1"/>
</dbReference>
<accession>A0A9E7SN32</accession>
<name>A0A9E7SN32_THEAG</name>
<keyword evidence="6" id="KW-0663">Pyridoxal phosphate</keyword>
<dbReference type="Proteomes" id="UP001055732">
    <property type="component" value="Chromosome"/>
</dbReference>
<organism evidence="9 10">
    <name type="scientific">Thermococcus aggregans</name>
    <dbReference type="NCBI Taxonomy" id="110163"/>
    <lineage>
        <taxon>Archaea</taxon>
        <taxon>Methanobacteriati</taxon>
        <taxon>Methanobacteriota</taxon>
        <taxon>Thermococci</taxon>
        <taxon>Thermococcales</taxon>
        <taxon>Thermococcaceae</taxon>
        <taxon>Thermococcus</taxon>
    </lineage>
</organism>
<evidence type="ECO:0000256" key="6">
    <source>
        <dbReference type="ARBA" id="ARBA00022898"/>
    </source>
</evidence>
<dbReference type="SUPFAM" id="SSF53383">
    <property type="entry name" value="PLP-dependent transferases"/>
    <property type="match status" value="1"/>
</dbReference>
<keyword evidence="5 7" id="KW-0808">Transferase</keyword>
<evidence type="ECO:0000313" key="10">
    <source>
        <dbReference type="Proteomes" id="UP001055732"/>
    </source>
</evidence>
<dbReference type="EMBL" id="CP099582">
    <property type="protein sequence ID" value="USS40076.1"/>
    <property type="molecule type" value="Genomic_DNA"/>
</dbReference>
<dbReference type="PANTHER" id="PTHR46383:SF1">
    <property type="entry name" value="ASPARTATE AMINOTRANSFERASE"/>
    <property type="match status" value="1"/>
</dbReference>
<evidence type="ECO:0000313" key="9">
    <source>
        <dbReference type="EMBL" id="USS40076.1"/>
    </source>
</evidence>
<dbReference type="PANTHER" id="PTHR46383">
    <property type="entry name" value="ASPARTATE AMINOTRANSFERASE"/>
    <property type="match status" value="1"/>
</dbReference>
<evidence type="ECO:0000256" key="2">
    <source>
        <dbReference type="ARBA" id="ARBA00007441"/>
    </source>
</evidence>
<reference evidence="9" key="2">
    <citation type="submission" date="2022-06" db="EMBL/GenBank/DDBJ databases">
        <authorList>
            <person name="Park Y.-J."/>
        </authorList>
    </citation>
    <scope>NUCLEOTIDE SEQUENCE</scope>
    <source>
        <strain evidence="9">TY</strain>
    </source>
</reference>
<dbReference type="InterPro" id="IPR004839">
    <property type="entry name" value="Aminotransferase_I/II_large"/>
</dbReference>
<dbReference type="Gene3D" id="3.90.1150.10">
    <property type="entry name" value="Aspartate Aminotransferase, domain 1"/>
    <property type="match status" value="1"/>
</dbReference>
<evidence type="ECO:0000256" key="1">
    <source>
        <dbReference type="ARBA" id="ARBA00001933"/>
    </source>
</evidence>
<dbReference type="KEGG" id="tagg:NF865_06960"/>
<dbReference type="GO" id="GO:0030170">
    <property type="term" value="F:pyridoxal phosphate binding"/>
    <property type="evidence" value="ECO:0007669"/>
    <property type="project" value="InterPro"/>
</dbReference>
<dbReference type="InterPro" id="IPR015424">
    <property type="entry name" value="PyrdxlP-dep_Trfase"/>
</dbReference>
<dbReference type="InterPro" id="IPR004838">
    <property type="entry name" value="NHTrfase_class1_PyrdxlP-BS"/>
</dbReference>
<reference evidence="9" key="1">
    <citation type="journal article" date="1998" name="Int. J. Syst. Bacteriol. 48 Pt">
        <title>Thermococcus guaymasensis sp. nov. and Thermococcus aggregans sp. nov., two novel thermophilic archaea isolated from the Guaymas Basin hydrothermal vent site.</title>
        <authorList>
            <person name="Canganella F."/>
            <person name="Jones W.J."/>
            <person name="Gambacorta A."/>
            <person name="Antranikian G."/>
        </authorList>
    </citation>
    <scope>NUCLEOTIDE SEQUENCE</scope>
    <source>
        <strain evidence="9">TY</strain>
    </source>
</reference>
<evidence type="ECO:0000256" key="3">
    <source>
        <dbReference type="ARBA" id="ARBA00011738"/>
    </source>
</evidence>
<dbReference type="InterPro" id="IPR050596">
    <property type="entry name" value="AspAT/PAT-like"/>
</dbReference>
<evidence type="ECO:0000259" key="8">
    <source>
        <dbReference type="Pfam" id="PF00155"/>
    </source>
</evidence>
<dbReference type="GO" id="GO:0006520">
    <property type="term" value="P:amino acid metabolic process"/>
    <property type="evidence" value="ECO:0007669"/>
    <property type="project" value="InterPro"/>
</dbReference>
<evidence type="ECO:0000256" key="5">
    <source>
        <dbReference type="ARBA" id="ARBA00022679"/>
    </source>
</evidence>
<dbReference type="FunFam" id="3.40.640.10:FF:000033">
    <property type="entry name" value="Aspartate aminotransferase"/>
    <property type="match status" value="1"/>
</dbReference>
<dbReference type="EC" id="2.6.1.-" evidence="7"/>
<comment type="cofactor">
    <cofactor evidence="1 7">
        <name>pyridoxal 5'-phosphate</name>
        <dbReference type="ChEBI" id="CHEBI:597326"/>
    </cofactor>
</comment>
<evidence type="ECO:0000256" key="7">
    <source>
        <dbReference type="RuleBase" id="RU000481"/>
    </source>
</evidence>
<keyword evidence="4 7" id="KW-0032">Aminotransferase</keyword>
<evidence type="ECO:0000256" key="4">
    <source>
        <dbReference type="ARBA" id="ARBA00022576"/>
    </source>
</evidence>
<gene>
    <name evidence="9" type="ORF">NF865_06960</name>
</gene>
<dbReference type="GO" id="GO:0008483">
    <property type="term" value="F:transaminase activity"/>
    <property type="evidence" value="ECO:0007669"/>
    <property type="project" value="UniProtKB-KW"/>
</dbReference>
<dbReference type="AlphaFoldDB" id="A0A9E7SN32"/>